<evidence type="ECO:0000256" key="1">
    <source>
        <dbReference type="SAM" id="Phobius"/>
    </source>
</evidence>
<dbReference type="InterPro" id="IPR007498">
    <property type="entry name" value="PqiA-like"/>
</dbReference>
<protein>
    <submittedName>
        <fullName evidence="2">Paraquat-inducible protein A</fullName>
    </submittedName>
</protein>
<accession>A0ABV7HSZ2</accession>
<dbReference type="EMBL" id="JBHRTL010000006">
    <property type="protein sequence ID" value="MFC3155721.1"/>
    <property type="molecule type" value="Genomic_DNA"/>
</dbReference>
<reference evidence="3" key="1">
    <citation type="journal article" date="2019" name="Int. J. Syst. Evol. Microbiol.">
        <title>The Global Catalogue of Microorganisms (GCM) 10K type strain sequencing project: providing services to taxonomists for standard genome sequencing and annotation.</title>
        <authorList>
            <consortium name="The Broad Institute Genomics Platform"/>
            <consortium name="The Broad Institute Genome Sequencing Center for Infectious Disease"/>
            <person name="Wu L."/>
            <person name="Ma J."/>
        </authorList>
    </citation>
    <scope>NUCLEOTIDE SEQUENCE [LARGE SCALE GENOMIC DNA]</scope>
    <source>
        <strain evidence="3">KCTC 52141</strain>
    </source>
</reference>
<feature type="transmembrane region" description="Helical" evidence="1">
    <location>
        <begin position="152"/>
        <end position="170"/>
    </location>
</feature>
<feature type="transmembrane region" description="Helical" evidence="1">
    <location>
        <begin position="60"/>
        <end position="84"/>
    </location>
</feature>
<dbReference type="RefSeq" id="WP_382416582.1">
    <property type="nucleotide sequence ID" value="NZ_AP031500.1"/>
</dbReference>
<feature type="transmembrane region" description="Helical" evidence="1">
    <location>
        <begin position="104"/>
        <end position="131"/>
    </location>
</feature>
<feature type="transmembrane region" description="Helical" evidence="1">
    <location>
        <begin position="182"/>
        <end position="201"/>
    </location>
</feature>
<dbReference type="Pfam" id="PF04403">
    <property type="entry name" value="PqiA"/>
    <property type="match status" value="1"/>
</dbReference>
<keyword evidence="3" id="KW-1185">Reference proteome</keyword>
<evidence type="ECO:0000313" key="3">
    <source>
        <dbReference type="Proteomes" id="UP001595548"/>
    </source>
</evidence>
<evidence type="ECO:0000313" key="2">
    <source>
        <dbReference type="EMBL" id="MFC3155721.1"/>
    </source>
</evidence>
<keyword evidence="1" id="KW-0472">Membrane</keyword>
<comment type="caution">
    <text evidence="2">The sequence shown here is derived from an EMBL/GenBank/DDBJ whole genome shotgun (WGS) entry which is preliminary data.</text>
</comment>
<gene>
    <name evidence="2" type="ORF">ACFOEB_10965</name>
</gene>
<dbReference type="Proteomes" id="UP001595548">
    <property type="component" value="Unassembled WGS sequence"/>
</dbReference>
<sequence>MPPPSLPELDAPPPGQVLVACAECDQLMYCPVRSNQGIPRCPACGATQQASRPFDPATPLAIAMAALILAIPANIYPQLTFSLLGQPNYYTLIGGAQHLLDSGFWWVGLLVLIGTVAAPLGLLLLILLVCLAWFSRAPTRILARLLKWYHHLTSWVMLDVYLLSVIVSVVKLKDLGDFEFSLGFYCFVLLLLSLSAAMITFNQERFWDLLEERNRARD</sequence>
<organism evidence="2 3">
    <name type="scientific">Gilvimarinus japonicus</name>
    <dbReference type="NCBI Taxonomy" id="1796469"/>
    <lineage>
        <taxon>Bacteria</taxon>
        <taxon>Pseudomonadati</taxon>
        <taxon>Pseudomonadota</taxon>
        <taxon>Gammaproteobacteria</taxon>
        <taxon>Cellvibrionales</taxon>
        <taxon>Cellvibrionaceae</taxon>
        <taxon>Gilvimarinus</taxon>
    </lineage>
</organism>
<keyword evidence="1" id="KW-1133">Transmembrane helix</keyword>
<keyword evidence="1" id="KW-0812">Transmembrane</keyword>
<name>A0ABV7HSZ2_9GAMM</name>
<proteinExistence type="predicted"/>